<sequence length="146" mass="17096">MQQWFSESLSREMKASLTAKEEERSLFRHRGEEFARGERVSILFEDGKWYEGLLDSYSSRSSKIRVKFSNPSIGTVHVQLDQVQMRKAGRKEEEKGRQEEEEKGRREEEEGEETGNTEGGGWKNEEEKEGEDETEDGERNEEENKE</sequence>
<gene>
    <name evidence="2" type="ORF">GUITHDRAFT_150359</name>
</gene>
<dbReference type="EMBL" id="JH992970">
    <property type="protein sequence ID" value="EKX53265.1"/>
    <property type="molecule type" value="Genomic_DNA"/>
</dbReference>
<reference evidence="2 4" key="1">
    <citation type="journal article" date="2012" name="Nature">
        <title>Algal genomes reveal evolutionary mosaicism and the fate of nucleomorphs.</title>
        <authorList>
            <consortium name="DOE Joint Genome Institute"/>
            <person name="Curtis B.A."/>
            <person name="Tanifuji G."/>
            <person name="Burki F."/>
            <person name="Gruber A."/>
            <person name="Irimia M."/>
            <person name="Maruyama S."/>
            <person name="Arias M.C."/>
            <person name="Ball S.G."/>
            <person name="Gile G.H."/>
            <person name="Hirakawa Y."/>
            <person name="Hopkins J.F."/>
            <person name="Kuo A."/>
            <person name="Rensing S.A."/>
            <person name="Schmutz J."/>
            <person name="Symeonidi A."/>
            <person name="Elias M."/>
            <person name="Eveleigh R.J."/>
            <person name="Herman E.K."/>
            <person name="Klute M.J."/>
            <person name="Nakayama T."/>
            <person name="Obornik M."/>
            <person name="Reyes-Prieto A."/>
            <person name="Armbrust E.V."/>
            <person name="Aves S.J."/>
            <person name="Beiko R.G."/>
            <person name="Coutinho P."/>
            <person name="Dacks J.B."/>
            <person name="Durnford D.G."/>
            <person name="Fast N.M."/>
            <person name="Green B.R."/>
            <person name="Grisdale C.J."/>
            <person name="Hempel F."/>
            <person name="Henrissat B."/>
            <person name="Hoppner M.P."/>
            <person name="Ishida K."/>
            <person name="Kim E."/>
            <person name="Koreny L."/>
            <person name="Kroth P.G."/>
            <person name="Liu Y."/>
            <person name="Malik S.B."/>
            <person name="Maier U.G."/>
            <person name="McRose D."/>
            <person name="Mock T."/>
            <person name="Neilson J.A."/>
            <person name="Onodera N.T."/>
            <person name="Poole A.M."/>
            <person name="Pritham E.J."/>
            <person name="Richards T.A."/>
            <person name="Rocap G."/>
            <person name="Roy S.W."/>
            <person name="Sarai C."/>
            <person name="Schaack S."/>
            <person name="Shirato S."/>
            <person name="Slamovits C.H."/>
            <person name="Spencer D.F."/>
            <person name="Suzuki S."/>
            <person name="Worden A.Z."/>
            <person name="Zauner S."/>
            <person name="Barry K."/>
            <person name="Bell C."/>
            <person name="Bharti A.K."/>
            <person name="Crow J.A."/>
            <person name="Grimwood J."/>
            <person name="Kramer R."/>
            <person name="Lindquist E."/>
            <person name="Lucas S."/>
            <person name="Salamov A."/>
            <person name="McFadden G.I."/>
            <person name="Lane C.E."/>
            <person name="Keeling P.J."/>
            <person name="Gray M.W."/>
            <person name="Grigoriev I.V."/>
            <person name="Archibald J.M."/>
        </authorList>
    </citation>
    <scope>NUCLEOTIDE SEQUENCE</scope>
    <source>
        <strain evidence="2 4">CCMP2712</strain>
    </source>
</reference>
<reference evidence="4" key="2">
    <citation type="submission" date="2012-11" db="EMBL/GenBank/DDBJ databases">
        <authorList>
            <person name="Kuo A."/>
            <person name="Curtis B.A."/>
            <person name="Tanifuji G."/>
            <person name="Burki F."/>
            <person name="Gruber A."/>
            <person name="Irimia M."/>
            <person name="Maruyama S."/>
            <person name="Arias M.C."/>
            <person name="Ball S.G."/>
            <person name="Gile G.H."/>
            <person name="Hirakawa Y."/>
            <person name="Hopkins J.F."/>
            <person name="Rensing S.A."/>
            <person name="Schmutz J."/>
            <person name="Symeonidi A."/>
            <person name="Elias M."/>
            <person name="Eveleigh R.J."/>
            <person name="Herman E.K."/>
            <person name="Klute M.J."/>
            <person name="Nakayama T."/>
            <person name="Obornik M."/>
            <person name="Reyes-Prieto A."/>
            <person name="Armbrust E.V."/>
            <person name="Aves S.J."/>
            <person name="Beiko R.G."/>
            <person name="Coutinho P."/>
            <person name="Dacks J.B."/>
            <person name="Durnford D.G."/>
            <person name="Fast N.M."/>
            <person name="Green B.R."/>
            <person name="Grisdale C."/>
            <person name="Hempe F."/>
            <person name="Henrissat B."/>
            <person name="Hoppner M.P."/>
            <person name="Ishida K.-I."/>
            <person name="Kim E."/>
            <person name="Koreny L."/>
            <person name="Kroth P.G."/>
            <person name="Liu Y."/>
            <person name="Malik S.-B."/>
            <person name="Maier U.G."/>
            <person name="McRose D."/>
            <person name="Mock T."/>
            <person name="Neilson J.A."/>
            <person name="Onodera N.T."/>
            <person name="Poole A.M."/>
            <person name="Pritham E.J."/>
            <person name="Richards T.A."/>
            <person name="Rocap G."/>
            <person name="Roy S.W."/>
            <person name="Sarai C."/>
            <person name="Schaack S."/>
            <person name="Shirato S."/>
            <person name="Slamovits C.H."/>
            <person name="Spencer D.F."/>
            <person name="Suzuki S."/>
            <person name="Worden A.Z."/>
            <person name="Zauner S."/>
            <person name="Barry K."/>
            <person name="Bell C."/>
            <person name="Bharti A.K."/>
            <person name="Crow J.A."/>
            <person name="Grimwood J."/>
            <person name="Kramer R."/>
            <person name="Lindquist E."/>
            <person name="Lucas S."/>
            <person name="Salamov A."/>
            <person name="McFadden G.I."/>
            <person name="Lane C.E."/>
            <person name="Keeling P.J."/>
            <person name="Gray M.W."/>
            <person name="Grigoriev I.V."/>
            <person name="Archibald J.M."/>
        </authorList>
    </citation>
    <scope>NUCLEOTIDE SEQUENCE</scope>
    <source>
        <strain evidence="4">CCMP2712</strain>
    </source>
</reference>
<dbReference type="Proteomes" id="UP000011087">
    <property type="component" value="Unassembled WGS sequence"/>
</dbReference>
<feature type="compositionally biased region" description="Acidic residues" evidence="1">
    <location>
        <begin position="127"/>
        <end position="146"/>
    </location>
</feature>
<evidence type="ECO:0000313" key="4">
    <source>
        <dbReference type="Proteomes" id="UP000011087"/>
    </source>
</evidence>
<reference evidence="3" key="3">
    <citation type="submission" date="2016-03" db="UniProtKB">
        <authorList>
            <consortium name="EnsemblProtists"/>
        </authorList>
    </citation>
    <scope>IDENTIFICATION</scope>
</reference>
<dbReference type="GeneID" id="17310122"/>
<keyword evidence="4" id="KW-1185">Reference proteome</keyword>
<protein>
    <submittedName>
        <fullName evidence="2 3">Uncharacterized protein</fullName>
    </submittedName>
</protein>
<accession>L1JYJ3</accession>
<dbReference type="RefSeq" id="XP_005840245.1">
    <property type="nucleotide sequence ID" value="XM_005840188.1"/>
</dbReference>
<evidence type="ECO:0000313" key="3">
    <source>
        <dbReference type="EnsemblProtists" id="EKX53265"/>
    </source>
</evidence>
<feature type="region of interest" description="Disordered" evidence="1">
    <location>
        <begin position="79"/>
        <end position="146"/>
    </location>
</feature>
<feature type="compositionally biased region" description="Basic and acidic residues" evidence="1">
    <location>
        <begin position="90"/>
        <end position="108"/>
    </location>
</feature>
<proteinExistence type="predicted"/>
<dbReference type="HOGENOM" id="CLU_1780991_0_0_1"/>
<evidence type="ECO:0000256" key="1">
    <source>
        <dbReference type="SAM" id="MobiDB-lite"/>
    </source>
</evidence>
<organism evidence="2">
    <name type="scientific">Guillardia theta (strain CCMP2712)</name>
    <name type="common">Cryptophyte</name>
    <dbReference type="NCBI Taxonomy" id="905079"/>
    <lineage>
        <taxon>Eukaryota</taxon>
        <taxon>Cryptophyceae</taxon>
        <taxon>Pyrenomonadales</taxon>
        <taxon>Geminigeraceae</taxon>
        <taxon>Guillardia</taxon>
    </lineage>
</organism>
<dbReference type="KEGG" id="gtt:GUITHDRAFT_150359"/>
<evidence type="ECO:0000313" key="2">
    <source>
        <dbReference type="EMBL" id="EKX53265.1"/>
    </source>
</evidence>
<dbReference type="AlphaFoldDB" id="L1JYJ3"/>
<name>L1JYJ3_GUITC</name>
<dbReference type="PaxDb" id="55529-EKX53265"/>
<dbReference type="EnsemblProtists" id="EKX53265">
    <property type="protein sequence ID" value="EKX53265"/>
    <property type="gene ID" value="GUITHDRAFT_150359"/>
</dbReference>